<name>A0AAD0RG40_PSEO7</name>
<dbReference type="RefSeq" id="WP_088530828.1">
    <property type="nucleotide sequence ID" value="NZ_CP021646.1"/>
</dbReference>
<dbReference type="InterPro" id="IPR012332">
    <property type="entry name" value="Autotransporter_pectin_lyase_C"/>
</dbReference>
<proteinExistence type="predicted"/>
<dbReference type="AlphaFoldDB" id="A0AAD0RG40"/>
<organism evidence="1 2">
    <name type="scientific">Pseudoalteromonas piscicida</name>
    <dbReference type="NCBI Taxonomy" id="43662"/>
    <lineage>
        <taxon>Bacteria</taxon>
        <taxon>Pseudomonadati</taxon>
        <taxon>Pseudomonadota</taxon>
        <taxon>Gammaproteobacteria</taxon>
        <taxon>Alteromonadales</taxon>
        <taxon>Pseudoalteromonadaceae</taxon>
        <taxon>Pseudoalteromonas</taxon>
    </lineage>
</organism>
<dbReference type="KEGG" id="ppis:B1L02_09440"/>
<dbReference type="Gene3D" id="2.160.20.20">
    <property type="match status" value="1"/>
</dbReference>
<sequence length="199" mass="21353">MTNKRYQYPLALAFTLNLVGCSVGNLHATHGEDLSHFAGNIDVASGKRAGNLSLQNGNITLAERAKVKSAEVTNGNILLDKHSEAQSLSVDNGNIMLMEKARVYGSIQVTNGNIEVGESAVLEGNVINASGDITIASGATIQGDVIYRQAGYITSKLEDDLPTLTVSDGAKLVGTIQLYRPINIEPKHLQSKITYHYKQ</sequence>
<reference evidence="1 2" key="1">
    <citation type="submission" date="2018-08" db="EMBL/GenBank/DDBJ databases">
        <title>Whole Genome Sequences of Two Pseudoalteromonas piscicida Strains, DE1-A and DE2-A, which Exhibit Strong Antibacterial Activity against Vibrio vulnificus.</title>
        <authorList>
            <person name="Richards G.P."/>
            <person name="Needleman D.S."/>
            <person name="Watson M.A."/>
            <person name="Polson S.W."/>
        </authorList>
    </citation>
    <scope>NUCLEOTIDE SEQUENCE [LARGE SCALE GENOMIC DNA]</scope>
    <source>
        <strain evidence="1 2">DE2-A</strain>
    </source>
</reference>
<evidence type="ECO:0000313" key="1">
    <source>
        <dbReference type="EMBL" id="AXR02072.1"/>
    </source>
</evidence>
<dbReference type="EMBL" id="CP031761">
    <property type="protein sequence ID" value="AXR02072.1"/>
    <property type="molecule type" value="Genomic_DNA"/>
</dbReference>
<evidence type="ECO:0000313" key="2">
    <source>
        <dbReference type="Proteomes" id="UP000258102"/>
    </source>
</evidence>
<gene>
    <name evidence="1" type="ORF">D0511_08325</name>
</gene>
<dbReference type="Proteomes" id="UP000258102">
    <property type="component" value="Chromosome 1"/>
</dbReference>
<accession>A0AAD0RG40</accession>
<protein>
    <submittedName>
        <fullName evidence="1">Polymer-forming cytoskeletal protein</fullName>
    </submittedName>
</protein>